<comment type="caution">
    <text evidence="5">The sequence shown here is derived from an EMBL/GenBank/DDBJ whole genome shotgun (WGS) entry which is preliminary data.</text>
</comment>
<dbReference type="EMBL" id="JBIAMX010000010">
    <property type="protein sequence ID" value="MFF0544800.1"/>
    <property type="molecule type" value="Genomic_DNA"/>
</dbReference>
<dbReference type="Gene3D" id="3.30.420.40">
    <property type="match status" value="2"/>
</dbReference>
<organism evidence="5 6">
    <name type="scientific">Nocardia thailandica</name>
    <dbReference type="NCBI Taxonomy" id="257275"/>
    <lineage>
        <taxon>Bacteria</taxon>
        <taxon>Bacillati</taxon>
        <taxon>Actinomycetota</taxon>
        <taxon>Actinomycetes</taxon>
        <taxon>Mycobacteriales</taxon>
        <taxon>Nocardiaceae</taxon>
        <taxon>Nocardia</taxon>
    </lineage>
</organism>
<evidence type="ECO:0000256" key="1">
    <source>
        <dbReference type="ARBA" id="ARBA00022741"/>
    </source>
</evidence>
<gene>
    <name evidence="5" type="ORF">ACFYTF_18380</name>
</gene>
<feature type="compositionally biased region" description="Low complexity" evidence="4">
    <location>
        <begin position="367"/>
        <end position="379"/>
    </location>
</feature>
<dbReference type="InterPro" id="IPR013126">
    <property type="entry name" value="Hsp_70_fam"/>
</dbReference>
<dbReference type="RefSeq" id="WP_387701304.1">
    <property type="nucleotide sequence ID" value="NZ_JBIAMX010000010.1"/>
</dbReference>
<feature type="compositionally biased region" description="Low complexity" evidence="4">
    <location>
        <begin position="557"/>
        <end position="569"/>
    </location>
</feature>
<dbReference type="Pfam" id="PF00012">
    <property type="entry name" value="HSP70"/>
    <property type="match status" value="1"/>
</dbReference>
<reference evidence="5 6" key="1">
    <citation type="submission" date="2024-10" db="EMBL/GenBank/DDBJ databases">
        <title>The Natural Products Discovery Center: Release of the First 8490 Sequenced Strains for Exploring Actinobacteria Biosynthetic Diversity.</title>
        <authorList>
            <person name="Kalkreuter E."/>
            <person name="Kautsar S.A."/>
            <person name="Yang D."/>
            <person name="Bader C.D."/>
            <person name="Teijaro C.N."/>
            <person name="Fluegel L."/>
            <person name="Davis C.M."/>
            <person name="Simpson J.R."/>
            <person name="Lauterbach L."/>
            <person name="Steele A.D."/>
            <person name="Gui C."/>
            <person name="Meng S."/>
            <person name="Li G."/>
            <person name="Viehrig K."/>
            <person name="Ye F."/>
            <person name="Su P."/>
            <person name="Kiefer A.F."/>
            <person name="Nichols A."/>
            <person name="Cepeda A.J."/>
            <person name="Yan W."/>
            <person name="Fan B."/>
            <person name="Jiang Y."/>
            <person name="Adhikari A."/>
            <person name="Zheng C.-J."/>
            <person name="Schuster L."/>
            <person name="Cowan T.M."/>
            <person name="Smanski M.J."/>
            <person name="Chevrette M.G."/>
            <person name="De Carvalho L.P.S."/>
            <person name="Shen B."/>
        </authorList>
    </citation>
    <scope>NUCLEOTIDE SEQUENCE [LARGE SCALE GENOMIC DNA]</scope>
    <source>
        <strain evidence="5 6">NPDC004045</strain>
    </source>
</reference>
<evidence type="ECO:0000313" key="6">
    <source>
        <dbReference type="Proteomes" id="UP001601444"/>
    </source>
</evidence>
<feature type="region of interest" description="Disordered" evidence="4">
    <location>
        <begin position="426"/>
        <end position="585"/>
    </location>
</feature>
<feature type="compositionally biased region" description="Low complexity" evidence="4">
    <location>
        <begin position="471"/>
        <end position="547"/>
    </location>
</feature>
<dbReference type="PANTHER" id="PTHR42749">
    <property type="entry name" value="CELL SHAPE-DETERMINING PROTEIN MREB"/>
    <property type="match status" value="1"/>
</dbReference>
<dbReference type="CDD" id="cd10170">
    <property type="entry name" value="ASKHA_NBD_HSP70"/>
    <property type="match status" value="1"/>
</dbReference>
<proteinExistence type="predicted"/>
<dbReference type="Gene3D" id="3.90.640.10">
    <property type="entry name" value="Actin, Chain A, domain 4"/>
    <property type="match status" value="1"/>
</dbReference>
<dbReference type="Proteomes" id="UP001601444">
    <property type="component" value="Unassembled WGS sequence"/>
</dbReference>
<keyword evidence="3" id="KW-0143">Chaperone</keyword>
<keyword evidence="6" id="KW-1185">Reference proteome</keyword>
<sequence>MNERLTLGITVGTVHSVAVATEGDSAPVAVVERRSAVQLSPDAAPALALSAQRPGRHARAVVLEDFLSRVGDPVGIIAEDGSTHSAADLVATTTSLLIDEIHALTGDYLDEATIVACHPAWWPEATVQEQRDAFDRAGIGAVTLVPEPLAVVRRYEIERGLLDQGALVVYDLGAGGLTVSVVRTGDQAGLLGSPAYSPQVSGAEFDLLTMRYVLANAVGDAEFDPFDPEVERELAELRDRCRKAKEDLSINTATGVSVGALGAGSGIDQVRIVRGELEDLLRGDIADSLDLVRAAVHGAGMEFGDIAAVLLTGGGGAIPLVAEMVSAEFGVPVVACDNPRTASAAGAAELAADLQAAQAPDNPSFLPGEPGVAAAAPAAATPTRELPALPAAAPQAKRLLTAKRAVLLAAAVVALGGLATGTLAVSTGTPTPSTPTPSSVAPGAAKTGAEVPGAGTIAGQPVLDATGNPVPGTQAPGSAAAGAPGTATAPGTQAPGTQAPGTQGAPANPQTAGAPAGQSAPAGGQQAPAQQQAPAPQEQAPVQQAPAPQSPAPQSPAPGSGPVTQTVPVPQVPRPTVPGQDVVPNVVGGATDTLGGVVDGVTGLVPGAGN</sequence>
<evidence type="ECO:0000313" key="5">
    <source>
        <dbReference type="EMBL" id="MFF0544800.1"/>
    </source>
</evidence>
<evidence type="ECO:0000256" key="3">
    <source>
        <dbReference type="ARBA" id="ARBA00023186"/>
    </source>
</evidence>
<dbReference type="PRINTS" id="PR00301">
    <property type="entry name" value="HEATSHOCK70"/>
</dbReference>
<accession>A0ABW6PRD5</accession>
<name>A0ABW6PRD5_9NOCA</name>
<dbReference type="PANTHER" id="PTHR42749:SF1">
    <property type="entry name" value="CELL SHAPE-DETERMINING PROTEIN MREB"/>
    <property type="match status" value="1"/>
</dbReference>
<keyword evidence="2" id="KW-0067">ATP-binding</keyword>
<keyword evidence="1" id="KW-0547">Nucleotide-binding</keyword>
<feature type="compositionally biased region" description="Low complexity" evidence="4">
    <location>
        <begin position="426"/>
        <end position="445"/>
    </location>
</feature>
<evidence type="ECO:0000256" key="4">
    <source>
        <dbReference type="SAM" id="MobiDB-lite"/>
    </source>
</evidence>
<feature type="region of interest" description="Disordered" evidence="4">
    <location>
        <begin position="359"/>
        <end position="379"/>
    </location>
</feature>
<protein>
    <submittedName>
        <fullName evidence="5">Hsp70 family protein</fullName>
    </submittedName>
</protein>
<dbReference type="InterPro" id="IPR043129">
    <property type="entry name" value="ATPase_NBD"/>
</dbReference>
<dbReference type="SUPFAM" id="SSF53067">
    <property type="entry name" value="Actin-like ATPase domain"/>
    <property type="match status" value="2"/>
</dbReference>
<evidence type="ECO:0000256" key="2">
    <source>
        <dbReference type="ARBA" id="ARBA00022840"/>
    </source>
</evidence>